<protein>
    <submittedName>
        <fullName evidence="2">Uncharacterized protein</fullName>
    </submittedName>
</protein>
<organism evidence="2">
    <name type="scientific">Plasmopara viticola lesion associated tombus-like virus 2</name>
    <dbReference type="NCBI Taxonomy" id="2770119"/>
    <lineage>
        <taxon>Viruses</taxon>
        <taxon>Riboviria</taxon>
        <taxon>Orthornavirae</taxon>
        <taxon>Kitrinoviricota</taxon>
        <taxon>Tolucaviricetes</taxon>
        <taxon>Tolivirales</taxon>
        <taxon>Tombusviridae</taxon>
    </lineage>
</organism>
<reference evidence="2" key="1">
    <citation type="journal article" date="2020" name="Virus Evol.">
        <title>Analysis of the virome associated to grapevine downy mildew lesions reveals new mycovirus lineages.</title>
        <authorList>
            <person name="Chiapello M."/>
            <person name="Rodriguez-Romero J."/>
            <person name="Ayllon M.A."/>
            <person name="Turina M."/>
        </authorList>
    </citation>
    <scope>NUCLEOTIDE SEQUENCE</scope>
    <source>
        <strain evidence="2">DN27487_c0_g6_i1</strain>
    </source>
</reference>
<sequence>MKMAISFDLRCLAIDRFSRSIGGRQRSSLVTNVPFATMSLLREALLSDSRAGTCTTTGASRSGRKSLRPTGPRAPVRSARGNWTQHGTGRRTMEFTASALA</sequence>
<name>A0A866UDB4_9TOMB</name>
<evidence type="ECO:0000313" key="2">
    <source>
        <dbReference type="EMBL" id="QOE57307.1"/>
    </source>
</evidence>
<feature type="region of interest" description="Disordered" evidence="1">
    <location>
        <begin position="52"/>
        <end position="101"/>
    </location>
</feature>
<proteinExistence type="predicted"/>
<dbReference type="EMBL" id="MT311688">
    <property type="protein sequence ID" value="QOE57307.1"/>
    <property type="molecule type" value="Genomic_RNA"/>
</dbReference>
<accession>A0A866UDB4</accession>
<evidence type="ECO:0000256" key="1">
    <source>
        <dbReference type="SAM" id="MobiDB-lite"/>
    </source>
</evidence>